<evidence type="ECO:0000313" key="1">
    <source>
        <dbReference type="EMBL" id="SMO99198.1"/>
    </source>
</evidence>
<organism evidence="1 2">
    <name type="scientific">Pedobacter westerhofensis</name>
    <dbReference type="NCBI Taxonomy" id="425512"/>
    <lineage>
        <taxon>Bacteria</taxon>
        <taxon>Pseudomonadati</taxon>
        <taxon>Bacteroidota</taxon>
        <taxon>Sphingobacteriia</taxon>
        <taxon>Sphingobacteriales</taxon>
        <taxon>Sphingobacteriaceae</taxon>
        <taxon>Pedobacter</taxon>
    </lineage>
</organism>
<accession>A0A521FSN4</accession>
<evidence type="ECO:0000313" key="2">
    <source>
        <dbReference type="Proteomes" id="UP000320300"/>
    </source>
</evidence>
<gene>
    <name evidence="1" type="ORF">SAMN06265348_12041</name>
</gene>
<dbReference type="AlphaFoldDB" id="A0A521FSN4"/>
<proteinExistence type="predicted"/>
<dbReference type="EMBL" id="FXTN01000020">
    <property type="protein sequence ID" value="SMO99198.1"/>
    <property type="molecule type" value="Genomic_DNA"/>
</dbReference>
<name>A0A521FSN4_9SPHI</name>
<reference evidence="1 2" key="1">
    <citation type="submission" date="2017-05" db="EMBL/GenBank/DDBJ databases">
        <authorList>
            <person name="Varghese N."/>
            <person name="Submissions S."/>
        </authorList>
    </citation>
    <scope>NUCLEOTIDE SEQUENCE [LARGE SCALE GENOMIC DNA]</scope>
    <source>
        <strain evidence="1 2">DSM 19036</strain>
    </source>
</reference>
<sequence length="59" mass="6749">MQIEQNKQVVKKFWSLFKYADVDTILSMMSYDAVWIVKGDEQIHSSVGQKSKAIPNSPC</sequence>
<evidence type="ECO:0008006" key="3">
    <source>
        <dbReference type="Google" id="ProtNLM"/>
    </source>
</evidence>
<dbReference type="InterPro" id="IPR032710">
    <property type="entry name" value="NTF2-like_dom_sf"/>
</dbReference>
<protein>
    <recommendedName>
        <fullName evidence="3">SnoaL-like domain-containing protein</fullName>
    </recommendedName>
</protein>
<dbReference type="Proteomes" id="UP000320300">
    <property type="component" value="Unassembled WGS sequence"/>
</dbReference>
<keyword evidence="2" id="KW-1185">Reference proteome</keyword>
<dbReference type="Gene3D" id="3.10.450.50">
    <property type="match status" value="1"/>
</dbReference>
<dbReference type="SUPFAM" id="SSF54427">
    <property type="entry name" value="NTF2-like"/>
    <property type="match status" value="1"/>
</dbReference>